<evidence type="ECO:0000256" key="1">
    <source>
        <dbReference type="SAM" id="MobiDB-lite"/>
    </source>
</evidence>
<protein>
    <submittedName>
        <fullName evidence="3">Uncharacterized protein</fullName>
    </submittedName>
</protein>
<feature type="signal peptide" evidence="2">
    <location>
        <begin position="1"/>
        <end position="19"/>
    </location>
</feature>
<keyword evidence="4" id="KW-1185">Reference proteome</keyword>
<reference evidence="3 4" key="1">
    <citation type="submission" date="2019-10" db="EMBL/GenBank/DDBJ databases">
        <authorList>
            <person name="Palmer J.M."/>
        </authorList>
    </citation>
    <scope>NUCLEOTIDE SEQUENCE [LARGE SCALE GENOMIC DNA]</scope>
    <source>
        <strain evidence="3 4">TWF506</strain>
    </source>
</reference>
<feature type="compositionally biased region" description="Acidic residues" evidence="1">
    <location>
        <begin position="63"/>
        <end position="72"/>
    </location>
</feature>
<gene>
    <name evidence="3" type="ORF">TWF506_011099</name>
</gene>
<proteinExistence type="predicted"/>
<feature type="chain" id="PRO_5042811831" evidence="2">
    <location>
        <begin position="20"/>
        <end position="98"/>
    </location>
</feature>
<name>A0AAN8RKA6_9PEZI</name>
<organism evidence="3 4">
    <name type="scientific">Arthrobotrys conoides</name>
    <dbReference type="NCBI Taxonomy" id="74498"/>
    <lineage>
        <taxon>Eukaryota</taxon>
        <taxon>Fungi</taxon>
        <taxon>Dikarya</taxon>
        <taxon>Ascomycota</taxon>
        <taxon>Pezizomycotina</taxon>
        <taxon>Orbiliomycetes</taxon>
        <taxon>Orbiliales</taxon>
        <taxon>Orbiliaceae</taxon>
        <taxon>Arthrobotrys</taxon>
    </lineage>
</organism>
<sequence length="98" mass="10269">MQLSRFSVLSLLLASLSTAISLEETLDARDIVLAKTAGEAIQKRNLEARTPKPKKVKTGGGGNDEEEDDDDQNSASSVHLNMALITGAGAVAVAAMML</sequence>
<dbReference type="Proteomes" id="UP001307849">
    <property type="component" value="Unassembled WGS sequence"/>
</dbReference>
<evidence type="ECO:0000313" key="3">
    <source>
        <dbReference type="EMBL" id="KAK6506178.1"/>
    </source>
</evidence>
<feature type="region of interest" description="Disordered" evidence="1">
    <location>
        <begin position="43"/>
        <end position="75"/>
    </location>
</feature>
<accession>A0AAN8RKA6</accession>
<keyword evidence="2" id="KW-0732">Signal</keyword>
<dbReference type="EMBL" id="JAVHJM010000009">
    <property type="protein sequence ID" value="KAK6506178.1"/>
    <property type="molecule type" value="Genomic_DNA"/>
</dbReference>
<comment type="caution">
    <text evidence="3">The sequence shown here is derived from an EMBL/GenBank/DDBJ whole genome shotgun (WGS) entry which is preliminary data.</text>
</comment>
<evidence type="ECO:0000313" key="4">
    <source>
        <dbReference type="Proteomes" id="UP001307849"/>
    </source>
</evidence>
<dbReference type="AlphaFoldDB" id="A0AAN8RKA6"/>
<evidence type="ECO:0000256" key="2">
    <source>
        <dbReference type="SAM" id="SignalP"/>
    </source>
</evidence>